<gene>
    <name evidence="2" type="ORF">DERYTH_LOCUS8525</name>
</gene>
<reference evidence="2" key="1">
    <citation type="submission" date="2021-06" db="EMBL/GenBank/DDBJ databases">
        <authorList>
            <person name="Kallberg Y."/>
            <person name="Tangrot J."/>
            <person name="Rosling A."/>
        </authorList>
    </citation>
    <scope>NUCLEOTIDE SEQUENCE</scope>
    <source>
        <strain evidence="2">MA453B</strain>
    </source>
</reference>
<feature type="region of interest" description="Disordered" evidence="1">
    <location>
        <begin position="128"/>
        <end position="160"/>
    </location>
</feature>
<evidence type="ECO:0000313" key="2">
    <source>
        <dbReference type="EMBL" id="CAG8618739.1"/>
    </source>
</evidence>
<dbReference type="AlphaFoldDB" id="A0A9N9CY09"/>
<protein>
    <submittedName>
        <fullName evidence="2">14808_t:CDS:1</fullName>
    </submittedName>
</protein>
<sequence length="160" mass="17456">MNSQTTTFNTSSLTSNQVPISPPLAKKCKPNDSEFEATSMNYSLTTPPLTTLTTQRQQSGLLHTNNKQPKSGGPNSTTMGKTIEISTPIITTNNVIQHLNLANNLAQLPNYTPSTQQDLPMDTLSNAKVESQPKKSYAIAVRGPQQSKPRCKVSGHRDFQ</sequence>
<evidence type="ECO:0000256" key="1">
    <source>
        <dbReference type="SAM" id="MobiDB-lite"/>
    </source>
</evidence>
<keyword evidence="3" id="KW-1185">Reference proteome</keyword>
<proteinExistence type="predicted"/>
<accession>A0A9N9CY09</accession>
<feature type="region of interest" description="Disordered" evidence="1">
    <location>
        <begin position="1"/>
        <end position="32"/>
    </location>
</feature>
<dbReference type="Proteomes" id="UP000789405">
    <property type="component" value="Unassembled WGS sequence"/>
</dbReference>
<comment type="caution">
    <text evidence="2">The sequence shown here is derived from an EMBL/GenBank/DDBJ whole genome shotgun (WGS) entry which is preliminary data.</text>
</comment>
<dbReference type="EMBL" id="CAJVPY010004420">
    <property type="protein sequence ID" value="CAG8618739.1"/>
    <property type="molecule type" value="Genomic_DNA"/>
</dbReference>
<feature type="compositionally biased region" description="Polar residues" evidence="1">
    <location>
        <begin position="55"/>
        <end position="81"/>
    </location>
</feature>
<organism evidence="2 3">
    <name type="scientific">Dentiscutata erythropus</name>
    <dbReference type="NCBI Taxonomy" id="1348616"/>
    <lineage>
        <taxon>Eukaryota</taxon>
        <taxon>Fungi</taxon>
        <taxon>Fungi incertae sedis</taxon>
        <taxon>Mucoromycota</taxon>
        <taxon>Glomeromycotina</taxon>
        <taxon>Glomeromycetes</taxon>
        <taxon>Diversisporales</taxon>
        <taxon>Gigasporaceae</taxon>
        <taxon>Dentiscutata</taxon>
    </lineage>
</organism>
<feature type="region of interest" description="Disordered" evidence="1">
    <location>
        <begin position="54"/>
        <end position="81"/>
    </location>
</feature>
<evidence type="ECO:0000313" key="3">
    <source>
        <dbReference type="Proteomes" id="UP000789405"/>
    </source>
</evidence>
<feature type="compositionally biased region" description="Low complexity" evidence="1">
    <location>
        <begin position="1"/>
        <end position="16"/>
    </location>
</feature>
<name>A0A9N9CY09_9GLOM</name>